<reference evidence="2" key="1">
    <citation type="submission" date="2020-01" db="EMBL/GenBank/DDBJ databases">
        <authorList>
            <person name="Meier V. D."/>
            <person name="Meier V D."/>
        </authorList>
    </citation>
    <scope>NUCLEOTIDE SEQUENCE</scope>
    <source>
        <strain evidence="2">HLG_WM_MAG_07</strain>
    </source>
</reference>
<sequence>MDKILLLIVSGLFSVSVWANIPEQLTKSVTGEVRYLGFIKVYDATLYTQANATPENLLLPEVSRCLKLNYAVDLSKDKFILATKTVLERQNTAEDLGRVAKQMQLVNNSYTDIKKGDRYVMCFDRTSQHTKLYLNEKPVLSLAKSAEFAKVYMGMWLANKQPISVSLRNTFMNHMRKM</sequence>
<dbReference type="Pfam" id="PF16036">
    <property type="entry name" value="Chalcone_3"/>
    <property type="match status" value="1"/>
</dbReference>
<organism evidence="2">
    <name type="scientific">uncultured Thiotrichaceae bacterium</name>
    <dbReference type="NCBI Taxonomy" id="298394"/>
    <lineage>
        <taxon>Bacteria</taxon>
        <taxon>Pseudomonadati</taxon>
        <taxon>Pseudomonadota</taxon>
        <taxon>Gammaproteobacteria</taxon>
        <taxon>Thiotrichales</taxon>
        <taxon>Thiotrichaceae</taxon>
        <taxon>environmental samples</taxon>
    </lineage>
</organism>
<feature type="domain" description="Chalcone isomerase" evidence="1">
    <location>
        <begin position="33"/>
        <end position="169"/>
    </location>
</feature>
<evidence type="ECO:0000313" key="2">
    <source>
        <dbReference type="EMBL" id="CAA6827940.1"/>
    </source>
</evidence>
<proteinExistence type="predicted"/>
<dbReference type="InterPro" id="IPR016087">
    <property type="entry name" value="Chalcone_isomerase"/>
</dbReference>
<protein>
    <recommendedName>
        <fullName evidence="1">Chalcone isomerase domain-containing protein</fullName>
    </recommendedName>
</protein>
<name>A0A6S6UI55_9GAMM</name>
<dbReference type="EMBL" id="CACVAY010000145">
    <property type="protein sequence ID" value="CAA6827940.1"/>
    <property type="molecule type" value="Genomic_DNA"/>
</dbReference>
<gene>
    <name evidence="2" type="ORF">HELGO_WM8755</name>
</gene>
<evidence type="ECO:0000259" key="1">
    <source>
        <dbReference type="Pfam" id="PF16036"/>
    </source>
</evidence>
<accession>A0A6S6UI55</accession>
<dbReference type="AlphaFoldDB" id="A0A6S6UI55"/>